<evidence type="ECO:0000313" key="2">
    <source>
        <dbReference type="Proteomes" id="UP000032336"/>
    </source>
</evidence>
<comment type="caution">
    <text evidence="1">The sequence shown here is derived from an EMBL/GenBank/DDBJ whole genome shotgun (WGS) entry which is preliminary data.</text>
</comment>
<dbReference type="STRING" id="1121877.FEAC_30080"/>
<organism evidence="1 2">
    <name type="scientific">Ferrimicrobium acidiphilum DSM 19497</name>
    <dbReference type="NCBI Taxonomy" id="1121877"/>
    <lineage>
        <taxon>Bacteria</taxon>
        <taxon>Bacillati</taxon>
        <taxon>Actinomycetota</taxon>
        <taxon>Acidimicrobiia</taxon>
        <taxon>Acidimicrobiales</taxon>
        <taxon>Acidimicrobiaceae</taxon>
        <taxon>Ferrimicrobium</taxon>
    </lineage>
</organism>
<protein>
    <submittedName>
        <fullName evidence="1">Uncharacterized protein</fullName>
    </submittedName>
</protein>
<keyword evidence="2" id="KW-1185">Reference proteome</keyword>
<accession>A0A0D8FPP7</accession>
<name>A0A0D8FPP7_9ACTN</name>
<evidence type="ECO:0000313" key="1">
    <source>
        <dbReference type="EMBL" id="KJE75255.1"/>
    </source>
</evidence>
<dbReference type="AlphaFoldDB" id="A0A0D8FPP7"/>
<proteinExistence type="predicted"/>
<reference evidence="1 2" key="1">
    <citation type="submission" date="2015-01" db="EMBL/GenBank/DDBJ databases">
        <title>Draft genome of the acidophilic iron oxidizer Ferrimicrobium acidiphilum strain T23.</title>
        <authorList>
            <person name="Poehlein A."/>
            <person name="Eisen S."/>
            <person name="Schloemann M."/>
            <person name="Johnson B.D."/>
            <person name="Daniel R."/>
            <person name="Muehling M."/>
        </authorList>
    </citation>
    <scope>NUCLEOTIDE SEQUENCE [LARGE SCALE GENOMIC DNA]</scope>
    <source>
        <strain evidence="1 2">T23</strain>
    </source>
</reference>
<dbReference type="Proteomes" id="UP000032336">
    <property type="component" value="Unassembled WGS sequence"/>
</dbReference>
<dbReference type="EMBL" id="JXUW01000053">
    <property type="protein sequence ID" value="KJE75255.1"/>
    <property type="molecule type" value="Genomic_DNA"/>
</dbReference>
<sequence length="79" mass="8941">MHEFAQSLPVSRVSLRQRYPRHGDTSLWIASSEATLGWNEFIRIGAKGAETATTRMSFIVETLRSLSIPIPLHDTLYKP</sequence>
<gene>
    <name evidence="1" type="ORF">FEAC_30080</name>
</gene>